<accession>A0A8S9LB29</accession>
<comment type="caution">
    <text evidence="1">The sequence shown here is derived from an EMBL/GenBank/DDBJ whole genome shotgun (WGS) entry which is preliminary data.</text>
</comment>
<organism evidence="1">
    <name type="scientific">Brassica cretica</name>
    <name type="common">Mustard</name>
    <dbReference type="NCBI Taxonomy" id="69181"/>
    <lineage>
        <taxon>Eukaryota</taxon>
        <taxon>Viridiplantae</taxon>
        <taxon>Streptophyta</taxon>
        <taxon>Embryophyta</taxon>
        <taxon>Tracheophyta</taxon>
        <taxon>Spermatophyta</taxon>
        <taxon>Magnoliopsida</taxon>
        <taxon>eudicotyledons</taxon>
        <taxon>Gunneridae</taxon>
        <taxon>Pentapetalae</taxon>
        <taxon>rosids</taxon>
        <taxon>malvids</taxon>
        <taxon>Brassicales</taxon>
        <taxon>Brassicaceae</taxon>
        <taxon>Brassiceae</taxon>
        <taxon>Brassica</taxon>
    </lineage>
</organism>
<name>A0A8S9LB29_BRACR</name>
<dbReference type="AlphaFoldDB" id="A0A8S9LB29"/>
<protein>
    <submittedName>
        <fullName evidence="1">Uncharacterized protein</fullName>
    </submittedName>
</protein>
<evidence type="ECO:0000313" key="1">
    <source>
        <dbReference type="EMBL" id="KAF2603167.1"/>
    </source>
</evidence>
<dbReference type="EMBL" id="QGKY02000094">
    <property type="protein sequence ID" value="KAF2603167.1"/>
    <property type="molecule type" value="Genomic_DNA"/>
</dbReference>
<proteinExistence type="predicted"/>
<sequence length="106" mass="12430">MGKRRFFVLGRGGEYRALEENEEAREKRLNPLLERRATEARVKIVDWTENMVMAYSSSEMSKREIYRETPLMKRGETKSPTTRTAVASGGCEREEKIVDWWGREDV</sequence>
<gene>
    <name evidence="1" type="ORF">F2Q70_00025727</name>
</gene>
<reference evidence="1" key="1">
    <citation type="submission" date="2019-12" db="EMBL/GenBank/DDBJ databases">
        <title>Genome sequencing and annotation of Brassica cretica.</title>
        <authorList>
            <person name="Studholme D.J."/>
            <person name="Sarris P.F."/>
        </authorList>
    </citation>
    <scope>NUCLEOTIDE SEQUENCE</scope>
    <source>
        <strain evidence="1">PFS-102/07</strain>
        <tissue evidence="1">Leaf</tissue>
    </source>
</reference>